<evidence type="ECO:0000313" key="10">
    <source>
        <dbReference type="EMBL" id="OGM48017.1"/>
    </source>
</evidence>
<dbReference type="GO" id="GO:0140359">
    <property type="term" value="F:ABC-type transporter activity"/>
    <property type="evidence" value="ECO:0007669"/>
    <property type="project" value="InterPro"/>
</dbReference>
<feature type="transmembrane region" description="Helical" evidence="8">
    <location>
        <begin position="966"/>
        <end position="990"/>
    </location>
</feature>
<dbReference type="InterPro" id="IPR013525">
    <property type="entry name" value="ABC2_TM"/>
</dbReference>
<dbReference type="GO" id="GO:0005524">
    <property type="term" value="F:ATP binding"/>
    <property type="evidence" value="ECO:0007669"/>
    <property type="project" value="UniProtKB-KW"/>
</dbReference>
<dbReference type="SMART" id="SM00382">
    <property type="entry name" value="AAA"/>
    <property type="match status" value="2"/>
</dbReference>
<feature type="domain" description="ABC transporter" evidence="9">
    <location>
        <begin position="33"/>
        <end position="277"/>
    </location>
</feature>
<dbReference type="AlphaFoldDB" id="A0A1F8A8J9"/>
<dbReference type="InterPro" id="IPR017871">
    <property type="entry name" value="ABC_transporter-like_CS"/>
</dbReference>
<dbReference type="RefSeq" id="XP_022391734.1">
    <property type="nucleotide sequence ID" value="XM_022529861.1"/>
</dbReference>
<keyword evidence="7 8" id="KW-0472">Membrane</keyword>
<dbReference type="GO" id="GO:0016020">
    <property type="term" value="C:membrane"/>
    <property type="evidence" value="ECO:0007669"/>
    <property type="project" value="UniProtKB-SubCell"/>
</dbReference>
<feature type="transmembrane region" description="Helical" evidence="8">
    <location>
        <begin position="459"/>
        <end position="477"/>
    </location>
</feature>
<dbReference type="SUPFAM" id="SSF52540">
    <property type="entry name" value="P-loop containing nucleoside triphosphate hydrolases"/>
    <property type="match status" value="2"/>
</dbReference>
<organism evidence="10 11">
    <name type="scientific">Aspergillus bombycis</name>
    <dbReference type="NCBI Taxonomy" id="109264"/>
    <lineage>
        <taxon>Eukaryota</taxon>
        <taxon>Fungi</taxon>
        <taxon>Dikarya</taxon>
        <taxon>Ascomycota</taxon>
        <taxon>Pezizomycotina</taxon>
        <taxon>Eurotiomycetes</taxon>
        <taxon>Eurotiomycetidae</taxon>
        <taxon>Eurotiales</taxon>
        <taxon>Aspergillaceae</taxon>
        <taxon>Aspergillus</taxon>
    </lineage>
</organism>
<dbReference type="PANTHER" id="PTHR48041:SF119">
    <property type="entry name" value="ROA1P"/>
    <property type="match status" value="1"/>
</dbReference>
<feature type="transmembrane region" description="Helical" evidence="8">
    <location>
        <begin position="403"/>
        <end position="422"/>
    </location>
</feature>
<protein>
    <submittedName>
        <fullName evidence="10">ATP-binding cassette transporter</fullName>
    </submittedName>
</protein>
<dbReference type="GO" id="GO:0016887">
    <property type="term" value="F:ATP hydrolysis activity"/>
    <property type="evidence" value="ECO:0007669"/>
    <property type="project" value="InterPro"/>
</dbReference>
<feature type="transmembrane region" description="Helical" evidence="8">
    <location>
        <begin position="368"/>
        <end position="391"/>
    </location>
</feature>
<evidence type="ECO:0000313" key="11">
    <source>
        <dbReference type="Proteomes" id="UP000179179"/>
    </source>
</evidence>
<proteinExistence type="predicted"/>
<keyword evidence="3 8" id="KW-0812">Transmembrane</keyword>
<keyword evidence="2" id="KW-0813">Transport</keyword>
<dbReference type="InterPro" id="IPR003593">
    <property type="entry name" value="AAA+_ATPase"/>
</dbReference>
<dbReference type="Gene3D" id="3.40.50.300">
    <property type="entry name" value="P-loop containing nucleotide triphosphate hydrolases"/>
    <property type="match status" value="2"/>
</dbReference>
<dbReference type="STRING" id="109264.A0A1F8A8J9"/>
<reference evidence="10 11" key="1">
    <citation type="journal article" date="2016" name="Genome Biol. Evol.">
        <title>Draft genome sequence of an aflatoxigenic Aspergillus species, A. bombycis.</title>
        <authorList>
            <person name="Moore G.G."/>
            <person name="Mack B.M."/>
            <person name="Beltz S.B."/>
            <person name="Gilbert M.K."/>
        </authorList>
    </citation>
    <scope>NUCLEOTIDE SEQUENCE [LARGE SCALE GENOMIC DNA]</scope>
    <source>
        <strain evidence="11">NRRL 26010</strain>
    </source>
</reference>
<gene>
    <name evidence="10" type="ORF">ABOM_002731</name>
</gene>
<dbReference type="EMBL" id="LYCR01000019">
    <property type="protein sequence ID" value="OGM48017.1"/>
    <property type="molecule type" value="Genomic_DNA"/>
</dbReference>
<feature type="transmembrane region" description="Helical" evidence="8">
    <location>
        <begin position="483"/>
        <end position="503"/>
    </location>
</feature>
<dbReference type="PROSITE" id="PS00211">
    <property type="entry name" value="ABC_TRANSPORTER_1"/>
    <property type="match status" value="1"/>
</dbReference>
<keyword evidence="11" id="KW-1185">Reference proteome</keyword>
<evidence type="ECO:0000256" key="5">
    <source>
        <dbReference type="ARBA" id="ARBA00022840"/>
    </source>
</evidence>
<dbReference type="InterPro" id="IPR003439">
    <property type="entry name" value="ABC_transporter-like_ATP-bd"/>
</dbReference>
<feature type="transmembrane region" description="Helical" evidence="8">
    <location>
        <begin position="902"/>
        <end position="928"/>
    </location>
</feature>
<evidence type="ECO:0000256" key="2">
    <source>
        <dbReference type="ARBA" id="ARBA00022448"/>
    </source>
</evidence>
<feature type="domain" description="ABC transporter" evidence="9">
    <location>
        <begin position="678"/>
        <end position="922"/>
    </location>
</feature>
<feature type="transmembrane region" description="Helical" evidence="8">
    <location>
        <begin position="606"/>
        <end position="628"/>
    </location>
</feature>
<feature type="transmembrane region" description="Helical" evidence="8">
    <location>
        <begin position="1040"/>
        <end position="1057"/>
    </location>
</feature>
<feature type="transmembrane region" description="Helical" evidence="8">
    <location>
        <begin position="934"/>
        <end position="954"/>
    </location>
</feature>
<keyword evidence="6 8" id="KW-1133">Transmembrane helix</keyword>
<dbReference type="Pfam" id="PF00005">
    <property type="entry name" value="ABC_tran"/>
    <property type="match status" value="2"/>
</dbReference>
<dbReference type="InterPro" id="IPR043926">
    <property type="entry name" value="ABCG_dom"/>
</dbReference>
<evidence type="ECO:0000259" key="9">
    <source>
        <dbReference type="PROSITE" id="PS50893"/>
    </source>
</evidence>
<dbReference type="InterPro" id="IPR050352">
    <property type="entry name" value="ABCG_transporters"/>
</dbReference>
<evidence type="ECO:0000256" key="4">
    <source>
        <dbReference type="ARBA" id="ARBA00022741"/>
    </source>
</evidence>
<keyword evidence="4" id="KW-0547">Nucleotide-binding</keyword>
<dbReference type="PROSITE" id="PS50893">
    <property type="entry name" value="ABC_TRANSPORTER_2"/>
    <property type="match status" value="2"/>
</dbReference>
<dbReference type="PANTHER" id="PTHR48041">
    <property type="entry name" value="ABC TRANSPORTER G FAMILY MEMBER 28"/>
    <property type="match status" value="1"/>
</dbReference>
<dbReference type="Pfam" id="PF19055">
    <property type="entry name" value="ABC2_membrane_7"/>
    <property type="match status" value="1"/>
</dbReference>
<evidence type="ECO:0000256" key="6">
    <source>
        <dbReference type="ARBA" id="ARBA00022989"/>
    </source>
</evidence>
<dbReference type="OrthoDB" id="66620at2759"/>
<accession>A0A1F8A8J9</accession>
<name>A0A1F8A8J9_9EURO</name>
<comment type="caution">
    <text evidence="10">The sequence shown here is derived from an EMBL/GenBank/DDBJ whole genome shotgun (WGS) entry which is preliminary data.</text>
</comment>
<dbReference type="GeneID" id="34446121"/>
<dbReference type="Proteomes" id="UP000179179">
    <property type="component" value="Unassembled WGS sequence"/>
</dbReference>
<evidence type="ECO:0000256" key="1">
    <source>
        <dbReference type="ARBA" id="ARBA00004141"/>
    </source>
</evidence>
<dbReference type="InterPro" id="IPR027417">
    <property type="entry name" value="P-loop_NTPase"/>
</dbReference>
<evidence type="ECO:0000256" key="7">
    <source>
        <dbReference type="ARBA" id="ARBA00023136"/>
    </source>
</evidence>
<sequence length="1117" mass="122923">MVEAERGRIETPTHRTALSIVNPVNIHVDRLSVHVNSITGGWLAPMRFLKQKLGGTQTGMQNQILHDVSVTFPSGSGKTTLLNILCNQRSARGTTITGDIFSTCSGDIHSIRSAYLRQNDFLIPSLTVRETLQTAADLRMPSGDAAYRSHVVDQLISGLGLMACADTRIGEGTGAGCSGGERRRTSLGVQILANPSCLFCDEPTTGLDAANAYHIVQLLKDLAGEGRTVVVAIHTPRPEIWELFDHVLLLSQGHVLYNGPSSSVRGYFQQCGHSIPEWKNPAEVLIDLVSVEAEADAVSMVSVARINNLKERWKAAQCTIVDSCRVYPCSSSVVRHASSTSRNPLVSLSRQLDVLTRRTIRTTLRGPMSLFGSLSITIVLGIVTGAAFYQVDSSAQGLWSRQGALFSLLNIYGYPLLVYEIFRLSYEIRMFDREREDGVISVAAFLISRRLARLALEDIPGPAISFVVFYFLVGLWGTAAEPFLFLLVLVLATYISLTAAVLAIAISRDFAIAGLIGNLLYTLQSLSRGYLVHVDQISLWVRWSKWIAHNFYLYSALCAIEFVGPEQTPRGHLYSCSTIANSSTGGCTESYGKDIMTSLGFPREWIWQPIVASFGFLIFYTMVAALLLQRPQMGAIMTPDPQLSRSSDIIRNIELQPLTSTPWNPGVDIRLNKFALSLTRRNLKPLGSRGHERPILKPINTTFKQGELSVIMGPSGSGKTTLIHAITARLPQRYRRQGQILYNSDYLPPSTIRTMCSYVSQSDHLQSFLTVRETLLFAAGLRLPGWMTKEQRYSKVDSIIHKMGLTSCAGTIVGDDKQKGISGGEQRRVSIGIQLLTDPRVLILDEPTSGLDAYTAGCILKKLKDLSEEGRTVVCSLLQSIIIYPGERDTFKSERKDGCMTAICFLVQYTCLELPTEVFTALISGAIFTFGPPIQGTLTMFFILSFNIFAIINCGISTTLAPIMLYINWVFAGLLSTSLPRVFQVVAYILPSKYVMANILPYAMHGLEFTCSEEQQPGKQCTIEKGKDVLDFYNFDKNPGLNLMGLAVCVIVYRAVALRYAMNFCSRDPIELPPLYEGAHCTLIQCPFQGALHSSLPLEDSVELGGQVAQTTASAHE</sequence>
<feature type="transmembrane region" description="Helical" evidence="8">
    <location>
        <begin position="510"/>
        <end position="531"/>
    </location>
</feature>
<evidence type="ECO:0000256" key="3">
    <source>
        <dbReference type="ARBA" id="ARBA00022692"/>
    </source>
</evidence>
<evidence type="ECO:0000256" key="8">
    <source>
        <dbReference type="SAM" id="Phobius"/>
    </source>
</evidence>
<dbReference type="Pfam" id="PF01061">
    <property type="entry name" value="ABC2_membrane"/>
    <property type="match status" value="1"/>
</dbReference>
<comment type="subcellular location">
    <subcellularLocation>
        <location evidence="1">Membrane</location>
        <topology evidence="1">Multi-pass membrane protein</topology>
    </subcellularLocation>
</comment>
<keyword evidence="5 10" id="KW-0067">ATP-binding</keyword>